<dbReference type="PANTHER" id="PTHR31963:SF28">
    <property type="entry name" value="GUSTATORY RECEPTOR"/>
    <property type="match status" value="1"/>
</dbReference>
<dbReference type="Pfam" id="PF12056">
    <property type="entry name" value="DUF3537"/>
    <property type="match status" value="1"/>
</dbReference>
<proteinExistence type="predicted"/>
<dbReference type="PANTHER" id="PTHR31963">
    <property type="entry name" value="RAS GUANINE NUCLEOTIDE EXCHANGE FACTOR K"/>
    <property type="match status" value="1"/>
</dbReference>
<feature type="transmembrane region" description="Helical" evidence="1">
    <location>
        <begin position="284"/>
        <end position="303"/>
    </location>
</feature>
<dbReference type="AlphaFoldDB" id="A0A5B6YW50"/>
<reference evidence="2" key="1">
    <citation type="submission" date="2019-08" db="EMBL/GenBank/DDBJ databases">
        <title>Reference gene set and small RNA set construction with multiple tissues from Davidia involucrata Baill.</title>
        <authorList>
            <person name="Yang H."/>
            <person name="Zhou C."/>
            <person name="Li G."/>
            <person name="Wang J."/>
            <person name="Gao P."/>
            <person name="Wang M."/>
            <person name="Wang R."/>
            <person name="Zhao Y."/>
        </authorList>
    </citation>
    <scope>NUCLEOTIDE SEQUENCE</scope>
    <source>
        <tissue evidence="2">Mixed with DoveR01_LX</tissue>
    </source>
</reference>
<dbReference type="EMBL" id="GHES01005330">
    <property type="protein sequence ID" value="MPA35889.1"/>
    <property type="molecule type" value="Transcribed_RNA"/>
</dbReference>
<name>A0A5B6YW50_DAVIN</name>
<evidence type="ECO:0000313" key="2">
    <source>
        <dbReference type="EMBL" id="MPA35889.1"/>
    </source>
</evidence>
<dbReference type="InterPro" id="IPR021924">
    <property type="entry name" value="DUF3537"/>
</dbReference>
<feature type="transmembrane region" description="Helical" evidence="1">
    <location>
        <begin position="142"/>
        <end position="160"/>
    </location>
</feature>
<keyword evidence="1" id="KW-1133">Transmembrane helix</keyword>
<keyword evidence="1" id="KW-0472">Membrane</keyword>
<feature type="transmembrane region" description="Helical" evidence="1">
    <location>
        <begin position="408"/>
        <end position="426"/>
    </location>
</feature>
<organism evidence="2">
    <name type="scientific">Davidia involucrata</name>
    <name type="common">Dove tree</name>
    <dbReference type="NCBI Taxonomy" id="16924"/>
    <lineage>
        <taxon>Eukaryota</taxon>
        <taxon>Viridiplantae</taxon>
        <taxon>Streptophyta</taxon>
        <taxon>Embryophyta</taxon>
        <taxon>Tracheophyta</taxon>
        <taxon>Spermatophyta</taxon>
        <taxon>Magnoliopsida</taxon>
        <taxon>eudicotyledons</taxon>
        <taxon>Gunneridae</taxon>
        <taxon>Pentapetalae</taxon>
        <taxon>asterids</taxon>
        <taxon>Cornales</taxon>
        <taxon>Nyssaceae</taxon>
        <taxon>Davidia</taxon>
    </lineage>
</organism>
<evidence type="ECO:0000256" key="1">
    <source>
        <dbReference type="SAM" id="Phobius"/>
    </source>
</evidence>
<keyword evidence="1" id="KW-0812">Transmembrane</keyword>
<feature type="transmembrane region" description="Helical" evidence="1">
    <location>
        <begin position="55"/>
        <end position="72"/>
    </location>
</feature>
<feature type="transmembrane region" description="Helical" evidence="1">
    <location>
        <begin position="249"/>
        <end position="269"/>
    </location>
</feature>
<accession>A0A5B6YW50</accession>
<protein>
    <submittedName>
        <fullName evidence="2">Uncharacterized protein</fullName>
    </submittedName>
</protein>
<feature type="transmembrane region" description="Helical" evidence="1">
    <location>
        <begin position="92"/>
        <end position="111"/>
    </location>
</feature>
<sequence>MAALQTRTKDDSSIQVSLIDAPQSEDTELDKSLHRLELFLRFFGFCQYSPLSSTLSWLAFALVGVFLPVLIIKFSSCSACEKYQIKTFEFEILISQAFLAAISLLCISHNLRKYGVRKLLFVDRYHGHTIQFRNEYVQKIRGFFRVLAVWVLPCFLLKAAREVLRTIFVHHALWWQSVGILLALLVSWTYLTTIYLSGTALFNLVCNMQVTHFENYGKLLERDLDVSVYIEEHIRLAHYLSKISHRFRMFLLLEFLVVTASQFVALLQTTGNRGIINVINGGDFIVSSIVELVGIILCLHAAAKISHRAQGIASVASRWHALVTCNSNDASQMGTSSNGGNLDAAYPTSSLPINYSESDLESIDYMPMPTHTQLASYMSSYHKRQAFVSYLQSNPGGFTIFGWTVDRMLINTIFFIELSLVFFVLGKTITITTK</sequence>
<gene>
    <name evidence="2" type="ORF">Din_005330</name>
</gene>